<evidence type="ECO:0000313" key="8">
    <source>
        <dbReference type="Proteomes" id="UP001160390"/>
    </source>
</evidence>
<keyword evidence="3 5" id="KW-0479">Metal-binding</keyword>
<dbReference type="Gene3D" id="1.10.630.10">
    <property type="entry name" value="Cytochrome P450"/>
    <property type="match status" value="2"/>
</dbReference>
<dbReference type="InterPro" id="IPR001128">
    <property type="entry name" value="Cyt_P450"/>
</dbReference>
<evidence type="ECO:0008006" key="9">
    <source>
        <dbReference type="Google" id="ProtNLM"/>
    </source>
</evidence>
<evidence type="ECO:0000256" key="5">
    <source>
        <dbReference type="RuleBase" id="RU000461"/>
    </source>
</evidence>
<organism evidence="7 8">
    <name type="scientific">Clonostachys chloroleuca</name>
    <dbReference type="NCBI Taxonomy" id="1926264"/>
    <lineage>
        <taxon>Eukaryota</taxon>
        <taxon>Fungi</taxon>
        <taxon>Dikarya</taxon>
        <taxon>Ascomycota</taxon>
        <taxon>Pezizomycotina</taxon>
        <taxon>Sordariomycetes</taxon>
        <taxon>Hypocreomycetidae</taxon>
        <taxon>Hypocreales</taxon>
        <taxon>Bionectriaceae</taxon>
        <taxon>Clonostachys</taxon>
    </lineage>
</organism>
<evidence type="ECO:0000256" key="3">
    <source>
        <dbReference type="ARBA" id="ARBA00022723"/>
    </source>
</evidence>
<dbReference type="Proteomes" id="UP001160390">
    <property type="component" value="Unassembled WGS sequence"/>
</dbReference>
<keyword evidence="4 5" id="KW-0408">Iron</keyword>
<keyword evidence="2 5" id="KW-0349">Heme</keyword>
<gene>
    <name evidence="7" type="ORF">CCHLO57077_00018669</name>
</gene>
<keyword evidence="6" id="KW-0472">Membrane</keyword>
<keyword evidence="6" id="KW-1133">Transmembrane helix</keyword>
<dbReference type="GO" id="GO:0005506">
    <property type="term" value="F:iron ion binding"/>
    <property type="evidence" value="ECO:0007669"/>
    <property type="project" value="InterPro"/>
</dbReference>
<dbReference type="GO" id="GO:0016705">
    <property type="term" value="F:oxidoreductase activity, acting on paired donors, with incorporation or reduction of molecular oxygen"/>
    <property type="evidence" value="ECO:0007669"/>
    <property type="project" value="InterPro"/>
</dbReference>
<dbReference type="AlphaFoldDB" id="A0AA35LQF5"/>
<name>A0AA35LQF5_9HYPO</name>
<evidence type="ECO:0000256" key="4">
    <source>
        <dbReference type="ARBA" id="ARBA00023004"/>
    </source>
</evidence>
<dbReference type="PANTHER" id="PTHR24305">
    <property type="entry name" value="CYTOCHROME P450"/>
    <property type="match status" value="1"/>
</dbReference>
<evidence type="ECO:0000256" key="2">
    <source>
        <dbReference type="ARBA" id="ARBA00022617"/>
    </source>
</evidence>
<dbReference type="InterPro" id="IPR050121">
    <property type="entry name" value="Cytochrome_P450_monoxygenase"/>
</dbReference>
<dbReference type="PANTHER" id="PTHR24305:SF234">
    <property type="entry name" value="CYTOCHROME P450"/>
    <property type="match status" value="1"/>
</dbReference>
<evidence type="ECO:0000256" key="6">
    <source>
        <dbReference type="SAM" id="Phobius"/>
    </source>
</evidence>
<dbReference type="PROSITE" id="PS00086">
    <property type="entry name" value="CYTOCHROME_P450"/>
    <property type="match status" value="1"/>
</dbReference>
<dbReference type="InterPro" id="IPR036396">
    <property type="entry name" value="Cyt_P450_sf"/>
</dbReference>
<dbReference type="SUPFAM" id="SSF48264">
    <property type="entry name" value="Cytochrome P450"/>
    <property type="match status" value="1"/>
</dbReference>
<comment type="cofactor">
    <cofactor evidence="1">
        <name>heme</name>
        <dbReference type="ChEBI" id="CHEBI:30413"/>
    </cofactor>
</comment>
<keyword evidence="5" id="KW-0560">Oxidoreductase</keyword>
<dbReference type="GO" id="GO:0004497">
    <property type="term" value="F:monooxygenase activity"/>
    <property type="evidence" value="ECO:0007669"/>
    <property type="project" value="UniProtKB-KW"/>
</dbReference>
<protein>
    <recommendedName>
        <fullName evidence="9">Cytochrome P450</fullName>
    </recommendedName>
</protein>
<sequence length="364" mass="41214">MAPSKLLVLQDTRWLSHNVLVGLVVLALSTLLTIVFYRVALHPLSAFPGPISAALSSKWLYRICSTTFPEDVLKDLHKKYYTKALRIAPNEIHISDPSIYKIIYSQTAPYEKPDSFYQCFNNPHSLTSETDQSLHRERRRLLNPYFSKKAVGDLSPLVWSKIEKLENKLRNFKGPLDAYDAVRCLTVEVITKFCFGIDVDLIDENQVSFEANFLDTFDAASHTIVDMVFAPTFNRLKFIMPMPILTRIDKEIANLLRLGETSCMKESLRIASPVPGRLPRIVPKGKAPLIVDGKVIPSGVRQQTIVGMSAYAMHRDENIWGQDAYEFKPERWLDGADKSLDQFLCPFSKGLRSCIGQKFVSPVS</sequence>
<keyword evidence="5" id="KW-0503">Monooxygenase</keyword>
<accession>A0AA35LQF5</accession>
<comment type="similarity">
    <text evidence="5">Belongs to the cytochrome P450 family.</text>
</comment>
<dbReference type="InterPro" id="IPR017972">
    <property type="entry name" value="Cyt_P450_CS"/>
</dbReference>
<reference evidence="7" key="1">
    <citation type="submission" date="2023-01" db="EMBL/GenBank/DDBJ databases">
        <authorList>
            <person name="Piombo E."/>
        </authorList>
    </citation>
    <scope>NUCLEOTIDE SEQUENCE</scope>
</reference>
<dbReference type="GO" id="GO:0020037">
    <property type="term" value="F:heme binding"/>
    <property type="evidence" value="ECO:0007669"/>
    <property type="project" value="InterPro"/>
</dbReference>
<dbReference type="Pfam" id="PF00067">
    <property type="entry name" value="p450"/>
    <property type="match status" value="2"/>
</dbReference>
<keyword evidence="8" id="KW-1185">Reference proteome</keyword>
<evidence type="ECO:0000313" key="7">
    <source>
        <dbReference type="EMBL" id="CAI6027427.1"/>
    </source>
</evidence>
<keyword evidence="6" id="KW-0812">Transmembrane</keyword>
<evidence type="ECO:0000256" key="1">
    <source>
        <dbReference type="ARBA" id="ARBA00001971"/>
    </source>
</evidence>
<dbReference type="EMBL" id="CABFNP030000467">
    <property type="protein sequence ID" value="CAI6027427.1"/>
    <property type="molecule type" value="Genomic_DNA"/>
</dbReference>
<comment type="caution">
    <text evidence="7">The sequence shown here is derived from an EMBL/GenBank/DDBJ whole genome shotgun (WGS) entry which is preliminary data.</text>
</comment>
<proteinExistence type="inferred from homology"/>
<feature type="transmembrane region" description="Helical" evidence="6">
    <location>
        <begin position="20"/>
        <end position="40"/>
    </location>
</feature>